<evidence type="ECO:0000313" key="1">
    <source>
        <dbReference type="EMBL" id="GLS13593.1"/>
    </source>
</evidence>
<evidence type="ECO:0000313" key="2">
    <source>
        <dbReference type="Proteomes" id="UP001156903"/>
    </source>
</evidence>
<dbReference type="Proteomes" id="UP001156903">
    <property type="component" value="Unassembled WGS sequence"/>
</dbReference>
<organism evidence="1 2">
    <name type="scientific">Hydrogenophaga electricum</name>
    <dbReference type="NCBI Taxonomy" id="1230953"/>
    <lineage>
        <taxon>Bacteria</taxon>
        <taxon>Pseudomonadati</taxon>
        <taxon>Pseudomonadota</taxon>
        <taxon>Betaproteobacteria</taxon>
        <taxon>Burkholderiales</taxon>
        <taxon>Comamonadaceae</taxon>
        <taxon>Hydrogenophaga</taxon>
    </lineage>
</organism>
<dbReference type="EMBL" id="BSPB01000005">
    <property type="protein sequence ID" value="GLS13593.1"/>
    <property type="molecule type" value="Genomic_DNA"/>
</dbReference>
<evidence type="ECO:0008006" key="3">
    <source>
        <dbReference type="Google" id="ProtNLM"/>
    </source>
</evidence>
<comment type="caution">
    <text evidence="1">The sequence shown here is derived from an EMBL/GenBank/DDBJ whole genome shotgun (WGS) entry which is preliminary data.</text>
</comment>
<name>A0ABQ6BZM2_9BURK</name>
<sequence>MAEKFAIYAGEPMASALAGYESERSGRINRICADWRDLISAAVPTLTEAQWCAVIDATNGTMIDDDMTMRHLWAEVADAREICEKWGIDQAATVAALRALAWPELVALRETVRRYWLSLEGGAQSHGDALRQAGARIGGSNAATA</sequence>
<protein>
    <recommendedName>
        <fullName evidence="3">FAD-binding domain-containing protein</fullName>
    </recommendedName>
</protein>
<reference evidence="2" key="1">
    <citation type="journal article" date="2019" name="Int. J. Syst. Evol. Microbiol.">
        <title>The Global Catalogue of Microorganisms (GCM) 10K type strain sequencing project: providing services to taxonomists for standard genome sequencing and annotation.</title>
        <authorList>
            <consortium name="The Broad Institute Genomics Platform"/>
            <consortium name="The Broad Institute Genome Sequencing Center for Infectious Disease"/>
            <person name="Wu L."/>
            <person name="Ma J."/>
        </authorList>
    </citation>
    <scope>NUCLEOTIDE SEQUENCE [LARGE SCALE GENOMIC DNA]</scope>
    <source>
        <strain evidence="2">NBRC 109341</strain>
    </source>
</reference>
<dbReference type="RefSeq" id="WP_284306940.1">
    <property type="nucleotide sequence ID" value="NZ_BSPB01000005.1"/>
</dbReference>
<accession>A0ABQ6BZM2</accession>
<keyword evidence="2" id="KW-1185">Reference proteome</keyword>
<gene>
    <name evidence="1" type="ORF">GCM10007935_10230</name>
</gene>
<proteinExistence type="predicted"/>